<protein>
    <recommendedName>
        <fullName evidence="3">ATP-binding protein</fullName>
    </recommendedName>
</protein>
<sequence>MDQVILMCGPAGSGKSTYARGLEARGYVRVSFDGEAWALGHRTHPIGDDARQVVNGTLQDKLVDCVKQGKGVVVDSSFWSRASRDEFRRLCAPLGVVPVVYYLDTRRSILLDRLAQRENSGPDDIAVSRERAIAYIDGFETPTPEEGPLRIVHVTSPM</sequence>
<proteinExistence type="predicted"/>
<dbReference type="SUPFAM" id="SSF52540">
    <property type="entry name" value="P-loop containing nucleoside triphosphate hydrolases"/>
    <property type="match status" value="1"/>
</dbReference>
<dbReference type="Gene3D" id="3.40.50.300">
    <property type="entry name" value="P-loop containing nucleotide triphosphate hydrolases"/>
    <property type="match status" value="1"/>
</dbReference>
<organism evidence="1 2">
    <name type="scientific">Microbacterium oxydans</name>
    <dbReference type="NCBI Taxonomy" id="82380"/>
    <lineage>
        <taxon>Bacteria</taxon>
        <taxon>Bacillati</taxon>
        <taxon>Actinomycetota</taxon>
        <taxon>Actinomycetes</taxon>
        <taxon>Micrococcales</taxon>
        <taxon>Microbacteriaceae</taxon>
        <taxon>Microbacterium</taxon>
    </lineage>
</organism>
<dbReference type="KEGG" id="moy:CVS54_00755"/>
<evidence type="ECO:0000313" key="2">
    <source>
        <dbReference type="Proteomes" id="UP000274841"/>
    </source>
</evidence>
<dbReference type="RefSeq" id="WP_232089073.1">
    <property type="nucleotide sequence ID" value="NZ_CP031422.1"/>
</dbReference>
<dbReference type="AlphaFoldDB" id="A0A3S9WHV9"/>
<evidence type="ECO:0000313" key="1">
    <source>
        <dbReference type="EMBL" id="AZS39447.1"/>
    </source>
</evidence>
<evidence type="ECO:0008006" key="3">
    <source>
        <dbReference type="Google" id="ProtNLM"/>
    </source>
</evidence>
<dbReference type="Pfam" id="PF13671">
    <property type="entry name" value="AAA_33"/>
    <property type="match status" value="1"/>
</dbReference>
<dbReference type="EMBL" id="CP031422">
    <property type="protein sequence ID" value="AZS39447.1"/>
    <property type="molecule type" value="Genomic_DNA"/>
</dbReference>
<reference evidence="1 2" key="1">
    <citation type="submission" date="2018-08" db="EMBL/GenBank/DDBJ databases">
        <title>Microbacterium oxydans strain HG3.</title>
        <authorList>
            <person name="ORTET P."/>
        </authorList>
    </citation>
    <scope>NUCLEOTIDE SEQUENCE [LARGE SCALE GENOMIC DNA]</scope>
    <source>
        <strain evidence="1 2">HG3</strain>
    </source>
</reference>
<accession>A0A3S9WHV9</accession>
<name>A0A3S9WHV9_9MICO</name>
<gene>
    <name evidence="1" type="ORF">CVS54_00755</name>
</gene>
<dbReference type="Proteomes" id="UP000274841">
    <property type="component" value="Chromosome"/>
</dbReference>
<dbReference type="InterPro" id="IPR027417">
    <property type="entry name" value="P-loop_NTPase"/>
</dbReference>